<evidence type="ECO:0000313" key="7">
    <source>
        <dbReference type="Ensembl" id="ENSPSNP00000025602.1"/>
    </source>
</evidence>
<name>A0A8C9CIF3_PHOSS</name>
<dbReference type="PANTHER" id="PTHR28511:SF1">
    <property type="entry name" value="ENDONUCLEASE V"/>
    <property type="match status" value="1"/>
</dbReference>
<feature type="compositionally biased region" description="Gly residues" evidence="6">
    <location>
        <begin position="260"/>
        <end position="270"/>
    </location>
</feature>
<dbReference type="PANTHER" id="PTHR28511">
    <property type="entry name" value="ENDONUCLEASE V"/>
    <property type="match status" value="1"/>
</dbReference>
<evidence type="ECO:0008006" key="9">
    <source>
        <dbReference type="Google" id="ProtNLM"/>
    </source>
</evidence>
<dbReference type="InterPro" id="IPR007581">
    <property type="entry name" value="Endonuclease-V"/>
</dbReference>
<dbReference type="GO" id="GO:0006281">
    <property type="term" value="P:DNA repair"/>
    <property type="evidence" value="ECO:0007669"/>
    <property type="project" value="InterPro"/>
</dbReference>
<gene>
    <name evidence="7" type="primary">ENDOV</name>
</gene>
<dbReference type="Proteomes" id="UP000694554">
    <property type="component" value="Chromosome 20"/>
</dbReference>
<dbReference type="AlphaFoldDB" id="A0A8C9CIF3"/>
<feature type="region of interest" description="Disordered" evidence="6">
    <location>
        <begin position="207"/>
        <end position="270"/>
    </location>
</feature>
<keyword evidence="3" id="KW-0540">Nuclease</keyword>
<keyword evidence="4" id="KW-0255">Endonuclease</keyword>
<reference evidence="7" key="2">
    <citation type="submission" date="2025-08" db="UniProtKB">
        <authorList>
            <consortium name="Ensembl"/>
        </authorList>
    </citation>
    <scope>IDENTIFICATION</scope>
</reference>
<dbReference type="Ensembl" id="ENSPSNT00000028779.1">
    <property type="protein sequence ID" value="ENSPSNP00000025602.1"/>
    <property type="gene ID" value="ENSPSNG00000018602.1"/>
</dbReference>
<evidence type="ECO:0000256" key="3">
    <source>
        <dbReference type="ARBA" id="ARBA00022722"/>
    </source>
</evidence>
<evidence type="ECO:0000256" key="6">
    <source>
        <dbReference type="SAM" id="MobiDB-lite"/>
    </source>
</evidence>
<evidence type="ECO:0000313" key="8">
    <source>
        <dbReference type="Proteomes" id="UP000694554"/>
    </source>
</evidence>
<dbReference type="GO" id="GO:0005737">
    <property type="term" value="C:cytoplasm"/>
    <property type="evidence" value="ECO:0007669"/>
    <property type="project" value="UniProtKB-SubCell"/>
</dbReference>
<sequence>MARKAAGRPPEETLSLWKREQALLKTLVVDRDTEAWQRDPAFSGLQRVGGVDVSFVKGDSVSACASLVVLSYPELEVLFVDGNGVLHHRGFGVACHLGVLTDLPCIGVAKKLLQVDGLENNALHKEKIRLLQGGGDSFPLMGGSGTVLGMALKSHDHSTKPLYVSVGHKMSLEAAVRLTHGCCKFRIPEPVRQADIRSRDYIRRTLGVQGAPALRPERSKKAQRPKACPQGASEEPAGKDGPLKSHSQNPRTHRKALGPGDQGQGKGWGW</sequence>
<reference evidence="7" key="3">
    <citation type="submission" date="2025-09" db="UniProtKB">
        <authorList>
            <consortium name="Ensembl"/>
        </authorList>
    </citation>
    <scope>IDENTIFICATION</scope>
</reference>
<evidence type="ECO:0000256" key="1">
    <source>
        <dbReference type="ARBA" id="ARBA00004496"/>
    </source>
</evidence>
<dbReference type="GO" id="GO:0005730">
    <property type="term" value="C:nucleolus"/>
    <property type="evidence" value="ECO:0007669"/>
    <property type="project" value="TreeGrafter"/>
</dbReference>
<accession>A0A8C9CIF3</accession>
<dbReference type="CDD" id="cd06559">
    <property type="entry name" value="Endonuclease_V"/>
    <property type="match status" value="1"/>
</dbReference>
<keyword evidence="2" id="KW-0963">Cytoplasm</keyword>
<keyword evidence="8" id="KW-1185">Reference proteome</keyword>
<keyword evidence="5" id="KW-0378">Hydrolase</keyword>
<reference evidence="7" key="1">
    <citation type="submission" date="2019-08" db="EMBL/GenBank/DDBJ databases">
        <title>Phocoena sinus (Vaquita) genome, mPhoSin1, primary haplotype.</title>
        <authorList>
            <person name="Morin P."/>
            <person name="Mountcastle J."/>
            <person name="Fungtammasan C."/>
            <person name="Rhie A."/>
            <person name="Rojas-Bracho L."/>
            <person name="Smith C.R."/>
            <person name="Taylor B.L."/>
            <person name="Gulland F.M.D."/>
            <person name="Musser W."/>
            <person name="Houck M."/>
            <person name="Haase B."/>
            <person name="Paez S."/>
            <person name="Howe K."/>
            <person name="Torrance J."/>
            <person name="Formenti G."/>
            <person name="Phillippy A."/>
            <person name="Ryder O."/>
            <person name="Jarvis E.D."/>
            <person name="Fedrigo O."/>
        </authorList>
    </citation>
    <scope>NUCLEOTIDE SEQUENCE [LARGE SCALE GENOMIC DNA]</scope>
</reference>
<proteinExistence type="predicted"/>
<evidence type="ECO:0000256" key="4">
    <source>
        <dbReference type="ARBA" id="ARBA00022759"/>
    </source>
</evidence>
<organism evidence="7 8">
    <name type="scientific">Phocoena sinus</name>
    <name type="common">Vaquita</name>
    <dbReference type="NCBI Taxonomy" id="42100"/>
    <lineage>
        <taxon>Eukaryota</taxon>
        <taxon>Metazoa</taxon>
        <taxon>Chordata</taxon>
        <taxon>Craniata</taxon>
        <taxon>Vertebrata</taxon>
        <taxon>Euteleostomi</taxon>
        <taxon>Mammalia</taxon>
        <taxon>Eutheria</taxon>
        <taxon>Laurasiatheria</taxon>
        <taxon>Artiodactyla</taxon>
        <taxon>Whippomorpha</taxon>
        <taxon>Cetacea</taxon>
        <taxon>Odontoceti</taxon>
        <taxon>Phocoenidae</taxon>
        <taxon>Phocoena</taxon>
    </lineage>
</organism>
<dbReference type="GO" id="GO:0016891">
    <property type="term" value="F:RNA endonuclease activity producing 5'-phosphomonoesters, hydrolytic mechanism"/>
    <property type="evidence" value="ECO:0007669"/>
    <property type="project" value="TreeGrafter"/>
</dbReference>
<comment type="subcellular location">
    <subcellularLocation>
        <location evidence="1">Cytoplasm</location>
    </subcellularLocation>
</comment>
<dbReference type="GeneTree" id="ENSGT00390000011880"/>
<protein>
    <recommendedName>
        <fullName evidence="9">Endonuclease V</fullName>
    </recommendedName>
</protein>
<dbReference type="Gene3D" id="3.30.2170.10">
    <property type="entry name" value="archaeoglobus fulgidus dsm 4304 superfamily"/>
    <property type="match status" value="2"/>
</dbReference>
<evidence type="ECO:0000256" key="5">
    <source>
        <dbReference type="ARBA" id="ARBA00022801"/>
    </source>
</evidence>
<dbReference type="Pfam" id="PF04493">
    <property type="entry name" value="Endonuclease_5"/>
    <property type="match status" value="1"/>
</dbReference>
<evidence type="ECO:0000256" key="2">
    <source>
        <dbReference type="ARBA" id="ARBA00022490"/>
    </source>
</evidence>
<dbReference type="GO" id="GO:0003727">
    <property type="term" value="F:single-stranded RNA binding"/>
    <property type="evidence" value="ECO:0007669"/>
    <property type="project" value="TreeGrafter"/>
</dbReference>